<organism evidence="2">
    <name type="scientific">uncultured Sphingosinicella sp</name>
    <dbReference type="NCBI Taxonomy" id="478748"/>
    <lineage>
        <taxon>Bacteria</taxon>
        <taxon>Pseudomonadati</taxon>
        <taxon>Pseudomonadota</taxon>
        <taxon>Alphaproteobacteria</taxon>
        <taxon>Sphingomonadales</taxon>
        <taxon>Sphingosinicellaceae</taxon>
        <taxon>Sphingosinicella</taxon>
        <taxon>environmental samples</taxon>
    </lineage>
</organism>
<proteinExistence type="predicted"/>
<evidence type="ECO:0000313" key="2">
    <source>
        <dbReference type="EMBL" id="CAA9539976.1"/>
    </source>
</evidence>
<dbReference type="EMBL" id="CADCWD010000066">
    <property type="protein sequence ID" value="CAA9539976.1"/>
    <property type="molecule type" value="Genomic_DNA"/>
</dbReference>
<accession>A0A6J4U464</accession>
<dbReference type="AlphaFoldDB" id="A0A6J4U464"/>
<evidence type="ECO:0008006" key="3">
    <source>
        <dbReference type="Google" id="ProtNLM"/>
    </source>
</evidence>
<keyword evidence="1" id="KW-0732">Signal</keyword>
<sequence>MKLLVSGAIAAGILISAGAAQAATVLDFEDLAHTEQTALLLGDAQGQLAYGDFLFRHSFHETPSFLVFGRNDARNADAGGATLGSRWDRFPVVVSRLDGDSFDLISFDFADIRNIGARHANHFQFT</sequence>
<feature type="signal peptide" evidence="1">
    <location>
        <begin position="1"/>
        <end position="22"/>
    </location>
</feature>
<name>A0A6J4U464_9SPHN</name>
<evidence type="ECO:0000256" key="1">
    <source>
        <dbReference type="SAM" id="SignalP"/>
    </source>
</evidence>
<gene>
    <name evidence="2" type="ORF">AVDCRST_MAG23-1957</name>
</gene>
<protein>
    <recommendedName>
        <fullName evidence="3">Alginate export domain-containing protein</fullName>
    </recommendedName>
</protein>
<reference evidence="2" key="1">
    <citation type="submission" date="2020-02" db="EMBL/GenBank/DDBJ databases">
        <authorList>
            <person name="Meier V. D."/>
        </authorList>
    </citation>
    <scope>NUCLEOTIDE SEQUENCE</scope>
    <source>
        <strain evidence="2">AVDCRST_MAG23</strain>
    </source>
</reference>
<feature type="chain" id="PRO_5026741789" description="Alginate export domain-containing protein" evidence="1">
    <location>
        <begin position="23"/>
        <end position="126"/>
    </location>
</feature>